<dbReference type="EMBL" id="KN594233">
    <property type="protein sequence ID" value="KHJ81094.1"/>
    <property type="molecule type" value="Genomic_DNA"/>
</dbReference>
<evidence type="ECO:0008006" key="4">
    <source>
        <dbReference type="Google" id="ProtNLM"/>
    </source>
</evidence>
<protein>
    <recommendedName>
        <fullName evidence="4">JmjC domain-containing protein</fullName>
    </recommendedName>
</protein>
<feature type="region of interest" description="Disordered" evidence="1">
    <location>
        <begin position="63"/>
        <end position="132"/>
    </location>
</feature>
<dbReference type="SUPFAM" id="SSF51197">
    <property type="entry name" value="Clavaminate synthase-like"/>
    <property type="match status" value="1"/>
</dbReference>
<reference evidence="2 3" key="1">
    <citation type="submission" date="2014-03" db="EMBL/GenBank/DDBJ databases">
        <title>Draft genome of the hookworm Oesophagostomum dentatum.</title>
        <authorList>
            <person name="Mitreva M."/>
        </authorList>
    </citation>
    <scope>NUCLEOTIDE SEQUENCE [LARGE SCALE GENOMIC DNA]</scope>
    <source>
        <strain evidence="2 3">OD-Hann</strain>
    </source>
</reference>
<accession>A0A0B1S848</accession>
<dbReference type="OrthoDB" id="5865830at2759"/>
<proteinExistence type="predicted"/>
<dbReference type="Proteomes" id="UP000053660">
    <property type="component" value="Unassembled WGS sequence"/>
</dbReference>
<name>A0A0B1S848_OESDE</name>
<gene>
    <name evidence="2" type="ORF">OESDEN_19221</name>
</gene>
<dbReference type="Gene3D" id="2.60.120.650">
    <property type="entry name" value="Cupin"/>
    <property type="match status" value="1"/>
</dbReference>
<organism evidence="2 3">
    <name type="scientific">Oesophagostomum dentatum</name>
    <name type="common">Nodular worm</name>
    <dbReference type="NCBI Taxonomy" id="61180"/>
    <lineage>
        <taxon>Eukaryota</taxon>
        <taxon>Metazoa</taxon>
        <taxon>Ecdysozoa</taxon>
        <taxon>Nematoda</taxon>
        <taxon>Chromadorea</taxon>
        <taxon>Rhabditida</taxon>
        <taxon>Rhabditina</taxon>
        <taxon>Rhabditomorpha</taxon>
        <taxon>Strongyloidea</taxon>
        <taxon>Strongylidae</taxon>
        <taxon>Oesophagostomum</taxon>
    </lineage>
</organism>
<dbReference type="Gene3D" id="1.20.1280.270">
    <property type="match status" value="1"/>
</dbReference>
<evidence type="ECO:0000313" key="3">
    <source>
        <dbReference type="Proteomes" id="UP000053660"/>
    </source>
</evidence>
<feature type="compositionally biased region" description="Acidic residues" evidence="1">
    <location>
        <begin position="90"/>
        <end position="100"/>
    </location>
</feature>
<evidence type="ECO:0000256" key="1">
    <source>
        <dbReference type="SAM" id="MobiDB-lite"/>
    </source>
</evidence>
<dbReference type="AlphaFoldDB" id="A0A0B1S848"/>
<keyword evidence="3" id="KW-1185">Reference proteome</keyword>
<sequence>LKVVHGGVSGWWHVVINEDDTIAVTQNFCSVVNLPQVWPKTVKGRPKLSKHWFKRLNKERPELIPIMEQAMKTPIEDESSSDSSSSSSSSDDDTSSDDDSTASPCHAGSRKRRYDEVAGHAGEGDLCVSKMR</sequence>
<feature type="non-terminal residue" evidence="2">
    <location>
        <position position="1"/>
    </location>
</feature>
<evidence type="ECO:0000313" key="2">
    <source>
        <dbReference type="EMBL" id="KHJ81094.1"/>
    </source>
</evidence>